<accession>A0ABX9TR47</accession>
<protein>
    <submittedName>
        <fullName evidence="1">Uncharacterized protein</fullName>
    </submittedName>
</protein>
<reference evidence="1 2" key="1">
    <citation type="submission" date="2018-09" db="EMBL/GenBank/DDBJ databases">
        <title>The draft genome of Acinetobacter sp. strains.</title>
        <authorList>
            <person name="Qin J."/>
            <person name="Feng Y."/>
            <person name="Zong Z."/>
        </authorList>
    </citation>
    <scope>NUCLEOTIDE SEQUENCE [LARGE SCALE GENOMIC DNA]</scope>
    <source>
        <strain evidence="1 2">WCHAc060005</strain>
    </source>
</reference>
<sequence>MRERLVEGSREAHKKWFSQFSANDIDVLTSIGLDCGADHQFFKQEILNIFDALRNRKLKKHPCLYHRFVNRYLDLTPEHIRAQVDRKLLIEDQYYCAWFFNRQMFIFDYLIARDGFESKTSKHTWLLWSPLIDNNSPEDCYKFQNKLFHVSDLNFEKLAIEHWGQPRRGCRCGLIALTESKAKAKQQEYHGNLNGK</sequence>
<evidence type="ECO:0000313" key="1">
    <source>
        <dbReference type="EMBL" id="RLL17021.1"/>
    </source>
</evidence>
<organism evidence="1 2">
    <name type="scientific">Acinetobacter chengduensis</name>
    <dbReference type="NCBI Taxonomy" id="2420890"/>
    <lineage>
        <taxon>Bacteria</taxon>
        <taxon>Pseudomonadati</taxon>
        <taxon>Pseudomonadota</taxon>
        <taxon>Gammaproteobacteria</taxon>
        <taxon>Moraxellales</taxon>
        <taxon>Moraxellaceae</taxon>
        <taxon>Acinetobacter</taxon>
    </lineage>
</organism>
<comment type="caution">
    <text evidence="1">The sequence shown here is derived from an EMBL/GenBank/DDBJ whole genome shotgun (WGS) entry which is preliminary data.</text>
</comment>
<gene>
    <name evidence="1" type="ORF">D9K81_17580</name>
</gene>
<proteinExistence type="predicted"/>
<evidence type="ECO:0000313" key="2">
    <source>
        <dbReference type="Proteomes" id="UP000280271"/>
    </source>
</evidence>
<keyword evidence="2" id="KW-1185">Reference proteome</keyword>
<dbReference type="EMBL" id="RCHC01000038">
    <property type="protein sequence ID" value="RLL17021.1"/>
    <property type="molecule type" value="Genomic_DNA"/>
</dbReference>
<name>A0ABX9TR47_9GAMM</name>
<dbReference type="Proteomes" id="UP000280271">
    <property type="component" value="Unassembled WGS sequence"/>
</dbReference>